<dbReference type="Pfam" id="PF00307">
    <property type="entry name" value="CH"/>
    <property type="match status" value="2"/>
</dbReference>
<protein>
    <recommendedName>
        <fullName evidence="9">Calponin-homology (CH) domain-containing protein</fullName>
    </recommendedName>
</protein>
<dbReference type="InterPro" id="IPR001715">
    <property type="entry name" value="CH_dom"/>
</dbReference>
<dbReference type="Gene3D" id="1.10.418.10">
    <property type="entry name" value="Calponin-like domain"/>
    <property type="match status" value="2"/>
</dbReference>
<dbReference type="EMBL" id="CAWYQH010000097">
    <property type="protein sequence ID" value="CAK8683356.1"/>
    <property type="molecule type" value="Genomic_DNA"/>
</dbReference>
<keyword evidence="5" id="KW-0130">Cell adhesion</keyword>
<evidence type="ECO:0000256" key="2">
    <source>
        <dbReference type="ARBA" id="ARBA00005666"/>
    </source>
</evidence>
<dbReference type="CDD" id="cd21304">
    <property type="entry name" value="CH_PARVA_B_rpt1"/>
    <property type="match status" value="1"/>
</dbReference>
<evidence type="ECO:0000256" key="3">
    <source>
        <dbReference type="ARBA" id="ARBA00022490"/>
    </source>
</evidence>
<evidence type="ECO:0000256" key="1">
    <source>
        <dbReference type="ARBA" id="ARBA00004245"/>
    </source>
</evidence>
<gene>
    <name evidence="10" type="ORF">CVLEPA_LOCUS14437</name>
</gene>
<comment type="caution">
    <text evidence="10">The sequence shown here is derived from an EMBL/GenBank/DDBJ whole genome shotgun (WGS) entry which is preliminary data.</text>
</comment>
<keyword evidence="3" id="KW-0963">Cytoplasm</keyword>
<feature type="domain" description="Calponin-homology (CH)" evidence="9">
    <location>
        <begin position="248"/>
        <end position="355"/>
    </location>
</feature>
<dbReference type="PANTHER" id="PTHR12114:SF4">
    <property type="entry name" value="GH23568P"/>
    <property type="match status" value="1"/>
</dbReference>
<keyword evidence="4" id="KW-0677">Repeat</keyword>
<feature type="compositionally biased region" description="Basic and acidic residues" evidence="8">
    <location>
        <begin position="31"/>
        <end position="42"/>
    </location>
</feature>
<keyword evidence="7" id="KW-0206">Cytoskeleton</keyword>
<dbReference type="SUPFAM" id="SSF47576">
    <property type="entry name" value="Calponin-homology domain, CH-domain"/>
    <property type="match status" value="1"/>
</dbReference>
<dbReference type="CDD" id="cd21306">
    <property type="entry name" value="CH_PARVA_B_rpt2"/>
    <property type="match status" value="1"/>
</dbReference>
<reference evidence="10 11" key="1">
    <citation type="submission" date="2024-02" db="EMBL/GenBank/DDBJ databases">
        <authorList>
            <person name="Daric V."/>
            <person name="Darras S."/>
        </authorList>
    </citation>
    <scope>NUCLEOTIDE SEQUENCE [LARGE SCALE GENOMIC DNA]</scope>
</reference>
<accession>A0ABP0FXT2</accession>
<evidence type="ECO:0000256" key="4">
    <source>
        <dbReference type="ARBA" id="ARBA00022737"/>
    </source>
</evidence>
<dbReference type="PROSITE" id="PS50021">
    <property type="entry name" value="CH"/>
    <property type="match status" value="2"/>
</dbReference>
<comment type="similarity">
    <text evidence="2">Belongs to the parvin family.</text>
</comment>
<keyword evidence="11" id="KW-1185">Reference proteome</keyword>
<evidence type="ECO:0000256" key="7">
    <source>
        <dbReference type="ARBA" id="ARBA00023212"/>
    </source>
</evidence>
<comment type="subcellular location">
    <subcellularLocation>
        <location evidence="1">Cytoplasm</location>
        <location evidence="1">Cytoskeleton</location>
    </subcellularLocation>
</comment>
<dbReference type="InterPro" id="IPR028433">
    <property type="entry name" value="Parvin"/>
</dbReference>
<feature type="region of interest" description="Disordered" evidence="8">
    <location>
        <begin position="31"/>
        <end position="54"/>
    </location>
</feature>
<evidence type="ECO:0000256" key="6">
    <source>
        <dbReference type="ARBA" id="ARBA00023203"/>
    </source>
</evidence>
<proteinExistence type="inferred from homology"/>
<evidence type="ECO:0000313" key="11">
    <source>
        <dbReference type="Proteomes" id="UP001642483"/>
    </source>
</evidence>
<dbReference type="Proteomes" id="UP001642483">
    <property type="component" value="Unassembled WGS sequence"/>
</dbReference>
<evidence type="ECO:0000313" key="10">
    <source>
        <dbReference type="EMBL" id="CAK8683356.1"/>
    </source>
</evidence>
<organism evidence="10 11">
    <name type="scientific">Clavelina lepadiformis</name>
    <name type="common">Light-bulb sea squirt</name>
    <name type="synonym">Ascidia lepadiformis</name>
    <dbReference type="NCBI Taxonomy" id="159417"/>
    <lineage>
        <taxon>Eukaryota</taxon>
        <taxon>Metazoa</taxon>
        <taxon>Chordata</taxon>
        <taxon>Tunicata</taxon>
        <taxon>Ascidiacea</taxon>
        <taxon>Aplousobranchia</taxon>
        <taxon>Clavelinidae</taxon>
        <taxon>Clavelina</taxon>
    </lineage>
</organism>
<sequence>MAGYPRSPKATDNKEGFFSLTLGRKKKLKEVSDLEQEGRDAIDGGSSAPVDYDPSSFHLEENEERSMIDKISLEDPKVKELQRVLMDWINNVLVEQRIIVKDIQEDLFDGQVLQKLLEKLGDVKLQVPEVTQTAQGQKDKLRAVLNKVSEQLQLPRWDESKWSVDSIHTKNLTAILHLLVAMATHYRAPIRLPERVSLKVIVITKRDGKLDHKIVGEEITTTLEEMTGGRFERDAFDTLFDHAPDKLSIVKRSLIEFANRHLEKVNLTVTDLDTQFADGVYLVLLMGLLEGYFVPLYSFSLTPETFEDKVHNIQFAFELMQDAGLPKPKARPEDVANCELKSTLRVLYNLFTKYKRV</sequence>
<evidence type="ECO:0000256" key="8">
    <source>
        <dbReference type="SAM" id="MobiDB-lite"/>
    </source>
</evidence>
<dbReference type="PIRSF" id="PIRSF039131">
    <property type="entry name" value="Parvin"/>
    <property type="match status" value="1"/>
</dbReference>
<evidence type="ECO:0000259" key="9">
    <source>
        <dbReference type="PROSITE" id="PS50021"/>
    </source>
</evidence>
<dbReference type="InterPro" id="IPR036872">
    <property type="entry name" value="CH_dom_sf"/>
</dbReference>
<feature type="domain" description="Calponin-homology (CH)" evidence="9">
    <location>
        <begin position="79"/>
        <end position="187"/>
    </location>
</feature>
<evidence type="ECO:0000256" key="5">
    <source>
        <dbReference type="ARBA" id="ARBA00022889"/>
    </source>
</evidence>
<keyword evidence="6" id="KW-0009">Actin-binding</keyword>
<name>A0ABP0FXT2_CLALP</name>
<dbReference type="PANTHER" id="PTHR12114">
    <property type="entry name" value="PARVIN"/>
    <property type="match status" value="1"/>
</dbReference>